<feature type="region of interest" description="Disordered" evidence="1">
    <location>
        <begin position="188"/>
        <end position="220"/>
    </location>
</feature>
<reference evidence="3 4" key="1">
    <citation type="submission" date="2019-01" db="EMBL/GenBank/DDBJ databases">
        <title>Nuclear Genome Assembly of the Microalgal Biofuel strain Nannochloropsis salina CCMP1776.</title>
        <authorList>
            <person name="Hovde B."/>
        </authorList>
    </citation>
    <scope>NUCLEOTIDE SEQUENCE [LARGE SCALE GENOMIC DNA]</scope>
    <source>
        <strain evidence="3 4">CCMP1776</strain>
    </source>
</reference>
<name>A0A4D9DBH7_9STRA</name>
<feature type="transmembrane region" description="Helical" evidence="2">
    <location>
        <begin position="36"/>
        <end position="57"/>
    </location>
</feature>
<organism evidence="3 4">
    <name type="scientific">Nannochloropsis salina CCMP1776</name>
    <dbReference type="NCBI Taxonomy" id="1027361"/>
    <lineage>
        <taxon>Eukaryota</taxon>
        <taxon>Sar</taxon>
        <taxon>Stramenopiles</taxon>
        <taxon>Ochrophyta</taxon>
        <taxon>Eustigmatophyceae</taxon>
        <taxon>Eustigmatales</taxon>
        <taxon>Monodopsidaceae</taxon>
        <taxon>Microchloropsis</taxon>
        <taxon>Microchloropsis salina</taxon>
    </lineage>
</organism>
<dbReference type="Gene3D" id="3.40.50.300">
    <property type="entry name" value="P-loop containing nucleotide triphosphate hydrolases"/>
    <property type="match status" value="1"/>
</dbReference>
<dbReference type="OrthoDB" id="423096at2759"/>
<sequence>MLGSRQSPYSSMGQFGPRRNYSTYGRPSARLPHLRLDTMLVLLVVCFFMGMYLPGWMGMAPTESLGRGNDGSMSRENFAVSTPDLLERVQILKARMTDAEKKAAAVLEENQKLRLDNEIEQANLKTLTKAKNEEIRGLQARIDSTEEKLDATKKQSADANGKAEHHKTRSEIKDMEDQIKSLKKQLELALQKSPSDSTHQHEKAAAGSIPSSKKEPKKSEVVDVVKKPLLTRKTVSVPEPQQLNPLWEARLHELFDLAQSDPASLLSKLDNSNADPLGVNVGGPTNFTCPPPSERLTQPDLRRMEVATQFRGGHGFVFFQHLRKAGGTGFCDMASRNMPGHVPSYYCMPDHRGTLATPPWTTSWLLDTMEEKSFRVAANEWDPFLRAWFAIGDAVFATTIRDPTDRWYSQYRFEHVEHRDGTTEDSVPKPFDVWYGQKHSHNMGHNYYVKTFLGEATETEPLQRKGPNGVPLVHGNFYWAYDKYQARVLTWEDFRMAMDTLLRFHVVLVTEWLDEANATMKCTLGWTEAPRQILPHEVQAARQEKKSKSARALLDKKVFDSIREANVLDHLFFEAARRIFLERHACESA</sequence>
<feature type="compositionally biased region" description="Polar residues" evidence="1">
    <location>
        <begin position="1"/>
        <end position="13"/>
    </location>
</feature>
<keyword evidence="2" id="KW-0812">Transmembrane</keyword>
<dbReference type="AlphaFoldDB" id="A0A4D9DBH7"/>
<accession>A0A4D9DBH7</accession>
<evidence type="ECO:0000256" key="2">
    <source>
        <dbReference type="SAM" id="Phobius"/>
    </source>
</evidence>
<feature type="region of interest" description="Disordered" evidence="1">
    <location>
        <begin position="1"/>
        <end position="21"/>
    </location>
</feature>
<keyword evidence="4" id="KW-1185">Reference proteome</keyword>
<dbReference type="Proteomes" id="UP000355283">
    <property type="component" value="Unassembled WGS sequence"/>
</dbReference>
<proteinExistence type="predicted"/>
<evidence type="ECO:0008006" key="5">
    <source>
        <dbReference type="Google" id="ProtNLM"/>
    </source>
</evidence>
<keyword evidence="2" id="KW-1133">Transmembrane helix</keyword>
<dbReference type="EMBL" id="SDOX01000010">
    <property type="protein sequence ID" value="TFJ85988.1"/>
    <property type="molecule type" value="Genomic_DNA"/>
</dbReference>
<feature type="compositionally biased region" description="Basic and acidic residues" evidence="1">
    <location>
        <begin position="146"/>
        <end position="156"/>
    </location>
</feature>
<feature type="region of interest" description="Disordered" evidence="1">
    <location>
        <begin position="146"/>
        <end position="174"/>
    </location>
</feature>
<dbReference type="SUPFAM" id="SSF52540">
    <property type="entry name" value="P-loop containing nucleoside triphosphate hydrolases"/>
    <property type="match status" value="1"/>
</dbReference>
<evidence type="ECO:0000256" key="1">
    <source>
        <dbReference type="SAM" id="MobiDB-lite"/>
    </source>
</evidence>
<evidence type="ECO:0000313" key="3">
    <source>
        <dbReference type="EMBL" id="TFJ85988.1"/>
    </source>
</evidence>
<evidence type="ECO:0000313" key="4">
    <source>
        <dbReference type="Proteomes" id="UP000355283"/>
    </source>
</evidence>
<protein>
    <recommendedName>
        <fullName evidence="5">Sulfotransferase domain-containing protein</fullName>
    </recommendedName>
</protein>
<dbReference type="InterPro" id="IPR027417">
    <property type="entry name" value="P-loop_NTPase"/>
</dbReference>
<keyword evidence="2" id="KW-0472">Membrane</keyword>
<gene>
    <name evidence="3" type="ORF">NSK_002808</name>
</gene>
<comment type="caution">
    <text evidence="3">The sequence shown here is derived from an EMBL/GenBank/DDBJ whole genome shotgun (WGS) entry which is preliminary data.</text>
</comment>